<keyword evidence="1" id="KW-0812">Transmembrane</keyword>
<sequence>MTLITIFLYSSHVLIAARRVHLSGQALRYYFTVAYVILIGAPWLVLQPGVQSVAHMKMCEVSQFISVLVFLDSRVHIPGQLILCISEICRHIVTHGWEQTPLAHTVVAQLVFSGLVITASITMESQLRARLSAQLQNADAESLISSFRVLLRGISDAELLLNGKFEIQAGTGLDRMLLSGKKTWEGTSFQELLAEDSEDPC</sequence>
<keyword evidence="1" id="KW-1133">Transmembrane helix</keyword>
<dbReference type="Proteomes" id="UP000649617">
    <property type="component" value="Unassembled WGS sequence"/>
</dbReference>
<evidence type="ECO:0000256" key="1">
    <source>
        <dbReference type="SAM" id="Phobius"/>
    </source>
</evidence>
<protein>
    <submittedName>
        <fullName evidence="2">Uncharacterized protein</fullName>
    </submittedName>
</protein>
<dbReference type="EMBL" id="CAJNIZ010023825">
    <property type="protein sequence ID" value="CAE7471779.1"/>
    <property type="molecule type" value="Genomic_DNA"/>
</dbReference>
<comment type="caution">
    <text evidence="2">The sequence shown here is derived from an EMBL/GenBank/DDBJ whole genome shotgun (WGS) entry which is preliminary data.</text>
</comment>
<gene>
    <name evidence="2" type="ORF">SPIL2461_LOCUS11970</name>
</gene>
<reference evidence="2" key="1">
    <citation type="submission" date="2021-02" db="EMBL/GenBank/DDBJ databases">
        <authorList>
            <person name="Dougan E. K."/>
            <person name="Rhodes N."/>
            <person name="Thang M."/>
            <person name="Chan C."/>
        </authorList>
    </citation>
    <scope>NUCLEOTIDE SEQUENCE</scope>
</reference>
<feature type="transmembrane region" description="Helical" evidence="1">
    <location>
        <begin position="26"/>
        <end position="46"/>
    </location>
</feature>
<evidence type="ECO:0000313" key="3">
    <source>
        <dbReference type="Proteomes" id="UP000649617"/>
    </source>
</evidence>
<dbReference type="OrthoDB" id="426960at2759"/>
<keyword evidence="3" id="KW-1185">Reference proteome</keyword>
<dbReference type="AlphaFoldDB" id="A0A812S9Q5"/>
<name>A0A812S9Q5_SYMPI</name>
<organism evidence="2 3">
    <name type="scientific">Symbiodinium pilosum</name>
    <name type="common">Dinoflagellate</name>
    <dbReference type="NCBI Taxonomy" id="2952"/>
    <lineage>
        <taxon>Eukaryota</taxon>
        <taxon>Sar</taxon>
        <taxon>Alveolata</taxon>
        <taxon>Dinophyceae</taxon>
        <taxon>Suessiales</taxon>
        <taxon>Symbiodiniaceae</taxon>
        <taxon>Symbiodinium</taxon>
    </lineage>
</organism>
<keyword evidence="1" id="KW-0472">Membrane</keyword>
<evidence type="ECO:0000313" key="2">
    <source>
        <dbReference type="EMBL" id="CAE7471779.1"/>
    </source>
</evidence>
<proteinExistence type="predicted"/>
<accession>A0A812S9Q5</accession>